<keyword evidence="1" id="KW-0040">ANK repeat</keyword>
<dbReference type="PROSITE" id="PS50297">
    <property type="entry name" value="ANK_REP_REGION"/>
    <property type="match status" value="1"/>
</dbReference>
<organism evidence="3 4">
    <name type="scientific">Lithospermum erythrorhizon</name>
    <name type="common">Purple gromwell</name>
    <name type="synonym">Lithospermum officinale var. erythrorhizon</name>
    <dbReference type="NCBI Taxonomy" id="34254"/>
    <lineage>
        <taxon>Eukaryota</taxon>
        <taxon>Viridiplantae</taxon>
        <taxon>Streptophyta</taxon>
        <taxon>Embryophyta</taxon>
        <taxon>Tracheophyta</taxon>
        <taxon>Spermatophyta</taxon>
        <taxon>Magnoliopsida</taxon>
        <taxon>eudicotyledons</taxon>
        <taxon>Gunneridae</taxon>
        <taxon>Pentapetalae</taxon>
        <taxon>asterids</taxon>
        <taxon>lamiids</taxon>
        <taxon>Boraginales</taxon>
        <taxon>Boraginaceae</taxon>
        <taxon>Boraginoideae</taxon>
        <taxon>Lithospermeae</taxon>
        <taxon>Lithospermum</taxon>
    </lineage>
</organism>
<dbReference type="GO" id="GO:0003677">
    <property type="term" value="F:DNA binding"/>
    <property type="evidence" value="ECO:0007669"/>
    <property type="project" value="InterPro"/>
</dbReference>
<dbReference type="SUPFAM" id="SSF48403">
    <property type="entry name" value="Ankyrin repeat"/>
    <property type="match status" value="1"/>
</dbReference>
<dbReference type="Pfam" id="PF12796">
    <property type="entry name" value="Ank_2"/>
    <property type="match status" value="1"/>
</dbReference>
<dbReference type="InterPro" id="IPR002119">
    <property type="entry name" value="Histone_H2A"/>
</dbReference>
<dbReference type="GO" id="GO:0046982">
    <property type="term" value="F:protein heterodimerization activity"/>
    <property type="evidence" value="ECO:0007669"/>
    <property type="project" value="InterPro"/>
</dbReference>
<dbReference type="AlphaFoldDB" id="A0AAV3NXK7"/>
<feature type="domain" description="Histone H2A C-terminal" evidence="2">
    <location>
        <begin position="168"/>
        <end position="201"/>
    </location>
</feature>
<feature type="repeat" description="ANK" evidence="1">
    <location>
        <begin position="45"/>
        <end position="77"/>
    </location>
</feature>
<dbReference type="InterPro" id="IPR009072">
    <property type="entry name" value="Histone-fold"/>
</dbReference>
<dbReference type="Pfam" id="PF16211">
    <property type="entry name" value="Histone_H2A_C"/>
    <property type="match status" value="1"/>
</dbReference>
<evidence type="ECO:0000256" key="1">
    <source>
        <dbReference type="PROSITE-ProRule" id="PRU00023"/>
    </source>
</evidence>
<dbReference type="GO" id="GO:0004674">
    <property type="term" value="F:protein serine/threonine kinase activity"/>
    <property type="evidence" value="ECO:0007669"/>
    <property type="project" value="UniProtKB-KW"/>
</dbReference>
<evidence type="ECO:0000313" key="3">
    <source>
        <dbReference type="EMBL" id="GAA0144004.1"/>
    </source>
</evidence>
<dbReference type="GO" id="GO:0000786">
    <property type="term" value="C:nucleosome"/>
    <property type="evidence" value="ECO:0007669"/>
    <property type="project" value="InterPro"/>
</dbReference>
<dbReference type="Gene3D" id="1.10.20.10">
    <property type="entry name" value="Histone, subunit A"/>
    <property type="match status" value="1"/>
</dbReference>
<dbReference type="FunFam" id="1.25.40.20:FF:000349">
    <property type="entry name" value="Predicted protein"/>
    <property type="match status" value="1"/>
</dbReference>
<evidence type="ECO:0000259" key="2">
    <source>
        <dbReference type="Pfam" id="PF16211"/>
    </source>
</evidence>
<proteinExistence type="predicted"/>
<dbReference type="PANTHER" id="PTHR23430">
    <property type="entry name" value="HISTONE H2A"/>
    <property type="match status" value="1"/>
</dbReference>
<dbReference type="Proteomes" id="UP001454036">
    <property type="component" value="Unassembled WGS sequence"/>
</dbReference>
<keyword evidence="3" id="KW-0808">Transferase</keyword>
<reference evidence="3 4" key="1">
    <citation type="submission" date="2024-01" db="EMBL/GenBank/DDBJ databases">
        <title>The complete chloroplast genome sequence of Lithospermum erythrorhizon: insights into the phylogenetic relationship among Boraginaceae species and the maternal lineages of purple gromwells.</title>
        <authorList>
            <person name="Okada T."/>
            <person name="Watanabe K."/>
        </authorList>
    </citation>
    <scope>NUCLEOTIDE SEQUENCE [LARGE SCALE GENOMIC DNA]</scope>
</reference>
<dbReference type="InterPro" id="IPR036770">
    <property type="entry name" value="Ankyrin_rpt-contain_sf"/>
</dbReference>
<keyword evidence="4" id="KW-1185">Reference proteome</keyword>
<name>A0AAV3NXK7_LITER</name>
<dbReference type="InterPro" id="IPR032454">
    <property type="entry name" value="Histone_H2A_C"/>
</dbReference>
<dbReference type="PROSITE" id="PS50088">
    <property type="entry name" value="ANK_REPEAT"/>
    <property type="match status" value="1"/>
</dbReference>
<protein>
    <submittedName>
        <fullName evidence="3">Non-receptor serine/threonine protein kinase</fullName>
    </submittedName>
</protein>
<gene>
    <name evidence="3" type="ORF">LIER_04558</name>
</gene>
<evidence type="ECO:0000313" key="4">
    <source>
        <dbReference type="Proteomes" id="UP001454036"/>
    </source>
</evidence>
<dbReference type="InterPro" id="IPR002110">
    <property type="entry name" value="Ankyrin_rpt"/>
</dbReference>
<accession>A0AAV3NXK7</accession>
<dbReference type="Gene3D" id="1.25.40.20">
    <property type="entry name" value="Ankyrin repeat-containing domain"/>
    <property type="match status" value="1"/>
</dbReference>
<keyword evidence="3" id="KW-0418">Kinase</keyword>
<dbReference type="SMART" id="SM00414">
    <property type="entry name" value="H2A"/>
    <property type="match status" value="1"/>
</dbReference>
<dbReference type="SUPFAM" id="SSF47113">
    <property type="entry name" value="Histone-fold"/>
    <property type="match status" value="1"/>
</dbReference>
<dbReference type="GO" id="GO:0030527">
    <property type="term" value="F:structural constituent of chromatin"/>
    <property type="evidence" value="ECO:0007669"/>
    <property type="project" value="InterPro"/>
</dbReference>
<comment type="caution">
    <text evidence="3">The sequence shown here is derived from an EMBL/GenBank/DDBJ whole genome shotgun (WGS) entry which is preliminary data.</text>
</comment>
<sequence length="211" mass="23210">MDVGPSRAASAPVAVIEDLQHREGDLEGIKELLDSGTDVNFKDIDNRTALHVAACQWYIDVVQFLLQNGAKVDPKDRWGSTPLADSIHYNNHDVIKLLERHGAQPLVAPMHVKNAREVPEYEIDPKELDFTNSKAITKVLELAGNAAKDNKRTMIIPRHVLLAVRNDEELGKLLAGVTIAHGGVIPNTNPVLLPKKYERAAKEVAKSPIKA</sequence>
<dbReference type="SMART" id="SM00248">
    <property type="entry name" value="ANK"/>
    <property type="match status" value="2"/>
</dbReference>
<dbReference type="EMBL" id="BAABME010000591">
    <property type="protein sequence ID" value="GAA0144004.1"/>
    <property type="molecule type" value="Genomic_DNA"/>
</dbReference>
<keyword evidence="3" id="KW-0723">Serine/threonine-protein kinase</keyword>